<dbReference type="EMBL" id="CP029556">
    <property type="protein sequence ID" value="AXA83715.1"/>
    <property type="molecule type" value="Genomic_DNA"/>
</dbReference>
<proteinExistence type="predicted"/>
<dbReference type="OrthoDB" id="6169380at2"/>
<keyword evidence="3" id="KW-1185">Reference proteome</keyword>
<name>A0A344J3V5_9GAMM</name>
<gene>
    <name evidence="2" type="ORF">DCD74_02510</name>
</gene>
<evidence type="ECO:0000256" key="1">
    <source>
        <dbReference type="SAM" id="MobiDB-lite"/>
    </source>
</evidence>
<feature type="compositionally biased region" description="Basic residues" evidence="1">
    <location>
        <begin position="40"/>
        <end position="58"/>
    </location>
</feature>
<evidence type="ECO:0000313" key="2">
    <source>
        <dbReference type="EMBL" id="AXA83715.1"/>
    </source>
</evidence>
<protein>
    <submittedName>
        <fullName evidence="2">Uncharacterized protein</fullName>
    </submittedName>
</protein>
<accession>A0A344J3V5</accession>
<feature type="region of interest" description="Disordered" evidence="1">
    <location>
        <begin position="1"/>
        <end position="105"/>
    </location>
</feature>
<dbReference type="Proteomes" id="UP000251842">
    <property type="component" value="Chromosome"/>
</dbReference>
<dbReference type="KEGG" id="lue:DCD74_02510"/>
<reference evidence="3" key="1">
    <citation type="submission" date="2018-05" db="EMBL/GenBank/DDBJ databases">
        <title>Luteimonas pekinense sp. nov., isolated from human Meibomian gland secretions, Beijing, China.</title>
        <authorList>
            <person name="Wen T."/>
            <person name="Bai H."/>
            <person name="Lv H."/>
        </authorList>
    </citation>
    <scope>NUCLEOTIDE SEQUENCE [LARGE SCALE GENOMIC DNA]</scope>
    <source>
        <strain evidence="3">83-4</strain>
    </source>
</reference>
<evidence type="ECO:0000313" key="3">
    <source>
        <dbReference type="Proteomes" id="UP000251842"/>
    </source>
</evidence>
<dbReference type="AlphaFoldDB" id="A0A344J3V5"/>
<organism evidence="2 3">
    <name type="scientific">Solilutibacter oculi</name>
    <dbReference type="NCBI Taxonomy" id="2698682"/>
    <lineage>
        <taxon>Bacteria</taxon>
        <taxon>Pseudomonadati</taxon>
        <taxon>Pseudomonadota</taxon>
        <taxon>Gammaproteobacteria</taxon>
        <taxon>Lysobacterales</taxon>
        <taxon>Lysobacteraceae</taxon>
        <taxon>Solilutibacter</taxon>
    </lineage>
</organism>
<feature type="compositionally biased region" description="Basic and acidic residues" evidence="1">
    <location>
        <begin position="59"/>
        <end position="83"/>
    </location>
</feature>
<sequence length="240" mass="26673">MRGSPHVPAQEGQHHPPPLPSAAGQRRRQRQRGHVASAFQRHRSRRAGPHGQRGRRRRSADIRRGGQQDRGRRAGRRWREAGRGRCPCRHPQRPVPVGTDRRPVLGADERGCRKKRETLARALTLGQIPPSADRPVLDDEQDLTAAEFLAIGTEQAGDTTNEIELEVLEENWVATHVFMRCSPQYIAGGMAAPMATGITATEAMAAITGMRIDLEAHPDTFDQVIDMGRHAAQALNERNR</sequence>